<dbReference type="RefSeq" id="WP_086489526.1">
    <property type="nucleotide sequence ID" value="NZ_MSLT01000023.1"/>
</dbReference>
<dbReference type="Proteomes" id="UP000194798">
    <property type="component" value="Unassembled WGS sequence"/>
</dbReference>
<evidence type="ECO:0000313" key="2">
    <source>
        <dbReference type="Proteomes" id="UP000194798"/>
    </source>
</evidence>
<comment type="caution">
    <text evidence="1">The sequence shown here is derived from an EMBL/GenBank/DDBJ whole genome shotgun (WGS) entry which is preliminary data.</text>
</comment>
<evidence type="ECO:0000313" key="1">
    <source>
        <dbReference type="EMBL" id="OUD12567.1"/>
    </source>
</evidence>
<proteinExistence type="predicted"/>
<dbReference type="OrthoDB" id="5624603at2"/>
<sequence length="176" mass="20000">MKTIREQIIERVMTQLESIHVDNGYHNIIGSGRVFRHEPMVARFQAPSAVVWELAEQRHRNRFGGTVRTLTIKVEAIVEVLDQEHPVAVSNMLLGDLERVLIIADTSLDELIDDIQDVAAYIDQTPLQRHLSLLNTDASHNAPSDVIQFPQQRAFAIAAIDFEITYTTEWGNPYLK</sequence>
<organism evidence="1 2">
    <name type="scientific">Thioflexithrix psekupsensis</name>
    <dbReference type="NCBI Taxonomy" id="1570016"/>
    <lineage>
        <taxon>Bacteria</taxon>
        <taxon>Pseudomonadati</taxon>
        <taxon>Pseudomonadota</taxon>
        <taxon>Gammaproteobacteria</taxon>
        <taxon>Thiotrichales</taxon>
        <taxon>Thioflexithrix</taxon>
    </lineage>
</organism>
<keyword evidence="2" id="KW-1185">Reference proteome</keyword>
<reference evidence="1 2" key="1">
    <citation type="submission" date="2016-12" db="EMBL/GenBank/DDBJ databases">
        <title>Thioflexothrix psekupsii D3 genome sequencing and assembly.</title>
        <authorList>
            <person name="Fomenkov A."/>
            <person name="Vincze T."/>
            <person name="Grabovich M."/>
            <person name="Anton B.P."/>
            <person name="Dubinina G."/>
            <person name="Orlova M."/>
            <person name="Belousova E."/>
            <person name="Roberts R.J."/>
        </authorList>
    </citation>
    <scope>NUCLEOTIDE SEQUENCE [LARGE SCALE GENOMIC DNA]</scope>
    <source>
        <strain evidence="1">D3</strain>
    </source>
</reference>
<name>A0A251X6L4_9GAMM</name>
<accession>A0A251X6L4</accession>
<dbReference type="AlphaFoldDB" id="A0A251X6L4"/>
<protein>
    <submittedName>
        <fullName evidence="1">Uncharacterized protein</fullName>
    </submittedName>
</protein>
<gene>
    <name evidence="1" type="ORF">TPSD3_15905</name>
</gene>
<dbReference type="EMBL" id="MSLT01000023">
    <property type="protein sequence ID" value="OUD12567.1"/>
    <property type="molecule type" value="Genomic_DNA"/>
</dbReference>